<dbReference type="GO" id="GO:0010073">
    <property type="term" value="P:meristem maintenance"/>
    <property type="evidence" value="ECO:0007669"/>
    <property type="project" value="InterPro"/>
</dbReference>
<dbReference type="Proteomes" id="UP000265520">
    <property type="component" value="Unassembled WGS sequence"/>
</dbReference>
<dbReference type="PANTHER" id="PTHR46033">
    <property type="entry name" value="PROTEIN MAIN-LIKE 2"/>
    <property type="match status" value="1"/>
</dbReference>
<dbReference type="AlphaFoldDB" id="A0A392S497"/>
<name>A0A392S497_9FABA</name>
<dbReference type="InterPro" id="IPR019557">
    <property type="entry name" value="AminoTfrase-like_pln_mobile"/>
</dbReference>
<dbReference type="Pfam" id="PF10536">
    <property type="entry name" value="PMD"/>
    <property type="match status" value="1"/>
</dbReference>
<dbReference type="PANTHER" id="PTHR46033:SF8">
    <property type="entry name" value="PROTEIN MAINTENANCE OF MERISTEMS-LIKE"/>
    <property type="match status" value="1"/>
</dbReference>
<feature type="non-terminal residue" evidence="2">
    <location>
        <position position="110"/>
    </location>
</feature>
<accession>A0A392S497</accession>
<keyword evidence="3" id="KW-1185">Reference proteome</keyword>
<comment type="caution">
    <text evidence="2">The sequence shown here is derived from an EMBL/GenBank/DDBJ whole genome shotgun (WGS) entry which is preliminary data.</text>
</comment>
<dbReference type="InterPro" id="IPR044824">
    <property type="entry name" value="MAIN-like"/>
</dbReference>
<dbReference type="EMBL" id="LXQA010309765">
    <property type="protein sequence ID" value="MCI42840.1"/>
    <property type="molecule type" value="Genomic_DNA"/>
</dbReference>
<feature type="domain" description="Aminotransferase-like plant mobile" evidence="1">
    <location>
        <begin position="25"/>
        <end position="102"/>
    </location>
</feature>
<protein>
    <submittedName>
        <fullName evidence="2">Serine/threonine-protein phosphatase 7 long form-like protein</fullName>
    </submittedName>
</protein>
<evidence type="ECO:0000313" key="2">
    <source>
        <dbReference type="EMBL" id="MCI42840.1"/>
    </source>
</evidence>
<proteinExistence type="predicted"/>
<sequence>MKTLDLEVPDEEWFRERLAVTGLADLAKTGYQHLDPCLISAFAEMWHEDTSSFHMHVGEITVTLDEVSCLLHLPIRDRLLDHTTLSKDEGIELMVNLLGSEPFDAHNEVT</sequence>
<evidence type="ECO:0000259" key="1">
    <source>
        <dbReference type="Pfam" id="PF10536"/>
    </source>
</evidence>
<organism evidence="2 3">
    <name type="scientific">Trifolium medium</name>
    <dbReference type="NCBI Taxonomy" id="97028"/>
    <lineage>
        <taxon>Eukaryota</taxon>
        <taxon>Viridiplantae</taxon>
        <taxon>Streptophyta</taxon>
        <taxon>Embryophyta</taxon>
        <taxon>Tracheophyta</taxon>
        <taxon>Spermatophyta</taxon>
        <taxon>Magnoliopsida</taxon>
        <taxon>eudicotyledons</taxon>
        <taxon>Gunneridae</taxon>
        <taxon>Pentapetalae</taxon>
        <taxon>rosids</taxon>
        <taxon>fabids</taxon>
        <taxon>Fabales</taxon>
        <taxon>Fabaceae</taxon>
        <taxon>Papilionoideae</taxon>
        <taxon>50 kb inversion clade</taxon>
        <taxon>NPAAA clade</taxon>
        <taxon>Hologalegina</taxon>
        <taxon>IRL clade</taxon>
        <taxon>Trifolieae</taxon>
        <taxon>Trifolium</taxon>
    </lineage>
</organism>
<evidence type="ECO:0000313" key="3">
    <source>
        <dbReference type="Proteomes" id="UP000265520"/>
    </source>
</evidence>
<reference evidence="2 3" key="1">
    <citation type="journal article" date="2018" name="Front. Plant Sci.">
        <title>Red Clover (Trifolium pratense) and Zigzag Clover (T. medium) - A Picture of Genomic Similarities and Differences.</title>
        <authorList>
            <person name="Dluhosova J."/>
            <person name="Istvanek J."/>
            <person name="Nedelnik J."/>
            <person name="Repkova J."/>
        </authorList>
    </citation>
    <scope>NUCLEOTIDE SEQUENCE [LARGE SCALE GENOMIC DNA]</scope>
    <source>
        <strain evidence="3">cv. 10/8</strain>
        <tissue evidence="2">Leaf</tissue>
    </source>
</reference>